<dbReference type="Pfam" id="PF03466">
    <property type="entry name" value="LysR_substrate"/>
    <property type="match status" value="1"/>
</dbReference>
<evidence type="ECO:0000259" key="5">
    <source>
        <dbReference type="PROSITE" id="PS50931"/>
    </source>
</evidence>
<dbReference type="PROSITE" id="PS50931">
    <property type="entry name" value="HTH_LYSR"/>
    <property type="match status" value="1"/>
</dbReference>
<feature type="domain" description="HTH lysR-type" evidence="5">
    <location>
        <begin position="4"/>
        <end position="61"/>
    </location>
</feature>
<dbReference type="PRINTS" id="PR00039">
    <property type="entry name" value="HTHLYSR"/>
</dbReference>
<sequence>MRGTQFAQLTAFVAVAEHRSFTRAAEHLGLSTPSLSQAIRALEDGFGVRLLNRTTRSVSLTEAGEELLAHLNPVLEGVDNAIDAVNAYRDTPSGTIRLTVHPVAGATVLAPLVARFAAAYPAIELEVSVDLACRDLVGGHFDAGIHLGSSIAQDMIAVPIGGKLRVLTVASPEYLARHKPPATPDDLGQHNCVRYRWDKDVANAWRFMKGGERAEVVVEGTLTVNDYDLALRSALDGIGIAQLPEASIATHLAEGRLVPLLLDWSPDWAGFFLFYPSRRHVPVKLRALVDFLRKGAKPEPGIDPAVHQ</sequence>
<dbReference type="Gene3D" id="3.40.190.290">
    <property type="match status" value="1"/>
</dbReference>
<dbReference type="InterPro" id="IPR058163">
    <property type="entry name" value="LysR-type_TF_proteobact-type"/>
</dbReference>
<dbReference type="Gene3D" id="1.10.10.10">
    <property type="entry name" value="Winged helix-like DNA-binding domain superfamily/Winged helix DNA-binding domain"/>
    <property type="match status" value="1"/>
</dbReference>
<name>A0A6I3KK61_9HYPH</name>
<evidence type="ECO:0000256" key="4">
    <source>
        <dbReference type="ARBA" id="ARBA00023163"/>
    </source>
</evidence>
<dbReference type="AlphaFoldDB" id="A0A6I3KK61"/>
<evidence type="ECO:0000313" key="7">
    <source>
        <dbReference type="Proteomes" id="UP000440694"/>
    </source>
</evidence>
<dbReference type="Proteomes" id="UP000440694">
    <property type="component" value="Unassembled WGS sequence"/>
</dbReference>
<dbReference type="PANTHER" id="PTHR30537:SF1">
    <property type="entry name" value="HTH-TYPE TRANSCRIPTIONAL REGULATOR PGRR"/>
    <property type="match status" value="1"/>
</dbReference>
<evidence type="ECO:0000256" key="1">
    <source>
        <dbReference type="ARBA" id="ARBA00009437"/>
    </source>
</evidence>
<evidence type="ECO:0000256" key="3">
    <source>
        <dbReference type="ARBA" id="ARBA00023125"/>
    </source>
</evidence>
<keyword evidence="3" id="KW-0238">DNA-binding</keyword>
<dbReference type="CDD" id="cd08474">
    <property type="entry name" value="PBP2_CrgA_like_5"/>
    <property type="match status" value="1"/>
</dbReference>
<comment type="caution">
    <text evidence="6">The sequence shown here is derived from an EMBL/GenBank/DDBJ whole genome shotgun (WGS) entry which is preliminary data.</text>
</comment>
<dbReference type="FunFam" id="1.10.10.10:FF:000001">
    <property type="entry name" value="LysR family transcriptional regulator"/>
    <property type="match status" value="1"/>
</dbReference>
<protein>
    <submittedName>
        <fullName evidence="6">LysR family transcriptional regulator</fullName>
    </submittedName>
</protein>
<dbReference type="PANTHER" id="PTHR30537">
    <property type="entry name" value="HTH-TYPE TRANSCRIPTIONAL REGULATOR"/>
    <property type="match status" value="1"/>
</dbReference>
<dbReference type="InterPro" id="IPR000847">
    <property type="entry name" value="LysR_HTH_N"/>
</dbReference>
<dbReference type="InterPro" id="IPR036388">
    <property type="entry name" value="WH-like_DNA-bd_sf"/>
</dbReference>
<proteinExistence type="inferred from homology"/>
<dbReference type="InterPro" id="IPR005119">
    <property type="entry name" value="LysR_subst-bd"/>
</dbReference>
<keyword evidence="4" id="KW-0804">Transcription</keyword>
<dbReference type="GO" id="GO:0043565">
    <property type="term" value="F:sequence-specific DNA binding"/>
    <property type="evidence" value="ECO:0007669"/>
    <property type="project" value="TreeGrafter"/>
</dbReference>
<dbReference type="SUPFAM" id="SSF53850">
    <property type="entry name" value="Periplasmic binding protein-like II"/>
    <property type="match status" value="1"/>
</dbReference>
<dbReference type="SUPFAM" id="SSF46785">
    <property type="entry name" value="Winged helix' DNA-binding domain"/>
    <property type="match status" value="1"/>
</dbReference>
<evidence type="ECO:0000256" key="2">
    <source>
        <dbReference type="ARBA" id="ARBA00023015"/>
    </source>
</evidence>
<accession>A0A6I3KK61</accession>
<comment type="similarity">
    <text evidence="1">Belongs to the LysR transcriptional regulatory family.</text>
</comment>
<dbReference type="Pfam" id="PF00126">
    <property type="entry name" value="HTH_1"/>
    <property type="match status" value="1"/>
</dbReference>
<keyword evidence="7" id="KW-1185">Reference proteome</keyword>
<dbReference type="GO" id="GO:0006351">
    <property type="term" value="P:DNA-templated transcription"/>
    <property type="evidence" value="ECO:0007669"/>
    <property type="project" value="TreeGrafter"/>
</dbReference>
<dbReference type="GO" id="GO:0003700">
    <property type="term" value="F:DNA-binding transcription factor activity"/>
    <property type="evidence" value="ECO:0007669"/>
    <property type="project" value="InterPro"/>
</dbReference>
<evidence type="ECO:0000313" key="6">
    <source>
        <dbReference type="EMBL" id="MTD94733.1"/>
    </source>
</evidence>
<keyword evidence="2" id="KW-0805">Transcription regulation</keyword>
<dbReference type="EMBL" id="WMBQ01000001">
    <property type="protein sequence ID" value="MTD94733.1"/>
    <property type="molecule type" value="Genomic_DNA"/>
</dbReference>
<organism evidence="6 7">
    <name type="scientific">Hyphomicrobium album</name>
    <dbReference type="NCBI Taxonomy" id="2665159"/>
    <lineage>
        <taxon>Bacteria</taxon>
        <taxon>Pseudomonadati</taxon>
        <taxon>Pseudomonadota</taxon>
        <taxon>Alphaproteobacteria</taxon>
        <taxon>Hyphomicrobiales</taxon>
        <taxon>Hyphomicrobiaceae</taxon>
        <taxon>Hyphomicrobium</taxon>
    </lineage>
</organism>
<reference evidence="6 7" key="1">
    <citation type="submission" date="2019-11" db="EMBL/GenBank/DDBJ databases">
        <title>Identification of a novel strain.</title>
        <authorList>
            <person name="Xu Q."/>
            <person name="Wang G."/>
        </authorList>
    </citation>
    <scope>NUCLEOTIDE SEQUENCE [LARGE SCALE GENOMIC DNA]</scope>
    <source>
        <strain evidence="7">xq</strain>
    </source>
</reference>
<dbReference type="InterPro" id="IPR036390">
    <property type="entry name" value="WH_DNA-bd_sf"/>
</dbReference>
<gene>
    <name evidence="6" type="ORF">GIW81_10360</name>
</gene>